<feature type="transmembrane region" description="Helical" evidence="1">
    <location>
        <begin position="15"/>
        <end position="34"/>
    </location>
</feature>
<accession>A0A918DZX9</accession>
<reference evidence="3" key="1">
    <citation type="journal article" date="2014" name="Int. J. Syst. Evol. Microbiol.">
        <title>Complete genome sequence of Corynebacterium casei LMG S-19264T (=DSM 44701T), isolated from a smear-ripened cheese.</title>
        <authorList>
            <consortium name="US DOE Joint Genome Institute (JGI-PGF)"/>
            <person name="Walter F."/>
            <person name="Albersmeier A."/>
            <person name="Kalinowski J."/>
            <person name="Ruckert C."/>
        </authorList>
    </citation>
    <scope>NUCLEOTIDE SEQUENCE</scope>
    <source>
        <strain evidence="3">CGMCC 4.7201</strain>
    </source>
</reference>
<keyword evidence="1" id="KW-0472">Membrane</keyword>
<dbReference type="PANTHER" id="PTHR28629:SF4">
    <property type="entry name" value="TRIOKINASE_FMN CYCLASE"/>
    <property type="match status" value="1"/>
</dbReference>
<evidence type="ECO:0000256" key="1">
    <source>
        <dbReference type="SAM" id="Phobius"/>
    </source>
</evidence>
<dbReference type="Proteomes" id="UP000641932">
    <property type="component" value="Unassembled WGS sequence"/>
</dbReference>
<proteinExistence type="predicted"/>
<dbReference type="GO" id="GO:0005829">
    <property type="term" value="C:cytosol"/>
    <property type="evidence" value="ECO:0007669"/>
    <property type="project" value="TreeGrafter"/>
</dbReference>
<dbReference type="InterPro" id="IPR050861">
    <property type="entry name" value="Dihydroxyacetone_Kinase"/>
</dbReference>
<keyword evidence="1" id="KW-1133">Transmembrane helix</keyword>
<comment type="caution">
    <text evidence="3">The sequence shown here is derived from an EMBL/GenBank/DDBJ whole genome shotgun (WGS) entry which is preliminary data.</text>
</comment>
<evidence type="ECO:0000313" key="3">
    <source>
        <dbReference type="EMBL" id="GGO95396.1"/>
    </source>
</evidence>
<evidence type="ECO:0000259" key="2">
    <source>
        <dbReference type="PROSITE" id="PS51481"/>
    </source>
</evidence>
<dbReference type="AlphaFoldDB" id="A0A918DZX9"/>
<name>A0A918DZX9_9ACTN</name>
<dbReference type="PANTHER" id="PTHR28629">
    <property type="entry name" value="TRIOKINASE/FMN CYCLASE"/>
    <property type="match status" value="1"/>
</dbReference>
<dbReference type="InterPro" id="IPR004006">
    <property type="entry name" value="DhaK_dom"/>
</dbReference>
<feature type="domain" description="DhaK" evidence="2">
    <location>
        <begin position="1"/>
        <end position="124"/>
    </location>
</feature>
<keyword evidence="1" id="KW-0812">Transmembrane</keyword>
<reference evidence="3" key="2">
    <citation type="submission" date="2020-09" db="EMBL/GenBank/DDBJ databases">
        <authorList>
            <person name="Sun Q."/>
            <person name="Zhou Y."/>
        </authorList>
    </citation>
    <scope>NUCLEOTIDE SEQUENCE</scope>
    <source>
        <strain evidence="3">CGMCC 4.7201</strain>
    </source>
</reference>
<dbReference type="EMBL" id="BMMS01000025">
    <property type="protein sequence ID" value="GGO95396.1"/>
    <property type="molecule type" value="Genomic_DNA"/>
</dbReference>
<gene>
    <name evidence="3" type="ORF">GCM10012280_52490</name>
</gene>
<organism evidence="3 4">
    <name type="scientific">Wenjunlia tyrosinilytica</name>
    <dbReference type="NCBI Taxonomy" id="1544741"/>
    <lineage>
        <taxon>Bacteria</taxon>
        <taxon>Bacillati</taxon>
        <taxon>Actinomycetota</taxon>
        <taxon>Actinomycetes</taxon>
        <taxon>Kitasatosporales</taxon>
        <taxon>Streptomycetaceae</taxon>
        <taxon>Wenjunlia</taxon>
    </lineage>
</organism>
<evidence type="ECO:0000313" key="4">
    <source>
        <dbReference type="Proteomes" id="UP000641932"/>
    </source>
</evidence>
<dbReference type="GO" id="GO:0019563">
    <property type="term" value="P:glycerol catabolic process"/>
    <property type="evidence" value="ECO:0007669"/>
    <property type="project" value="TreeGrafter"/>
</dbReference>
<dbReference type="SUPFAM" id="SSF82549">
    <property type="entry name" value="DAK1/DegV-like"/>
    <property type="match status" value="1"/>
</dbReference>
<dbReference type="Pfam" id="PF02733">
    <property type="entry name" value="Dak1"/>
    <property type="match status" value="1"/>
</dbReference>
<dbReference type="Gene3D" id="3.30.1180.20">
    <property type="entry name" value="Dihydroxyacetone kinase, domain 2"/>
    <property type="match status" value="1"/>
</dbReference>
<sequence>MLGAVMEESTYPQNLLAAVFAVIIPVAAATGASINPVRSVGPMPVAELFGGTAHWGKLPVHLAAECVGAVAAALAGKGVRIARSLVGNYITSLDMAGVSITVCKTDAAMLALWDAPVNTPALRWGM</sequence>
<dbReference type="PROSITE" id="PS51481">
    <property type="entry name" value="DHAK"/>
    <property type="match status" value="1"/>
</dbReference>
<protein>
    <recommendedName>
        <fullName evidence="2">DhaK domain-containing protein</fullName>
    </recommendedName>
</protein>
<dbReference type="GO" id="GO:0004371">
    <property type="term" value="F:glycerone kinase activity"/>
    <property type="evidence" value="ECO:0007669"/>
    <property type="project" value="InterPro"/>
</dbReference>
<keyword evidence="4" id="KW-1185">Reference proteome</keyword>